<dbReference type="Proteomes" id="UP001597101">
    <property type="component" value="Unassembled WGS sequence"/>
</dbReference>
<reference evidence="3" key="1">
    <citation type="journal article" date="2019" name="Int. J. Syst. Evol. Microbiol.">
        <title>The Global Catalogue of Microorganisms (GCM) 10K type strain sequencing project: providing services to taxonomists for standard genome sequencing and annotation.</title>
        <authorList>
            <consortium name="The Broad Institute Genomics Platform"/>
            <consortium name="The Broad Institute Genome Sequencing Center for Infectious Disease"/>
            <person name="Wu L."/>
            <person name="Ma J."/>
        </authorList>
    </citation>
    <scope>NUCLEOTIDE SEQUENCE [LARGE SCALE GENOMIC DNA]</scope>
    <source>
        <strain evidence="3">CCUG 60023</strain>
    </source>
</reference>
<evidence type="ECO:0000313" key="3">
    <source>
        <dbReference type="Proteomes" id="UP001597101"/>
    </source>
</evidence>
<evidence type="ECO:0000256" key="1">
    <source>
        <dbReference type="SAM" id="SignalP"/>
    </source>
</evidence>
<feature type="signal peptide" evidence="1">
    <location>
        <begin position="1"/>
        <end position="22"/>
    </location>
</feature>
<sequence>MRSLSFLSLLFALTMASGAARASDSHAGYYYPEPTSRETYTASMAQGPSASKRSRVGFTVGINKTQQKRGYAPRYHIFAKGADAQKLIIVGTGSSDYNTLFRLRALMASLTADARATPLFANMPEPENLNFLDLCKLIGFTQVTVSDGDTLAHRIDIR</sequence>
<dbReference type="EMBL" id="JBHTJV010000003">
    <property type="protein sequence ID" value="MFD0915655.1"/>
    <property type="molecule type" value="Genomic_DNA"/>
</dbReference>
<gene>
    <name evidence="2" type="ORF">ACFQ14_04485</name>
</gene>
<comment type="caution">
    <text evidence="2">The sequence shown here is derived from an EMBL/GenBank/DDBJ whole genome shotgun (WGS) entry which is preliminary data.</text>
</comment>
<organism evidence="2 3">
    <name type="scientific">Pseudahrensia aquimaris</name>
    <dbReference type="NCBI Taxonomy" id="744461"/>
    <lineage>
        <taxon>Bacteria</taxon>
        <taxon>Pseudomonadati</taxon>
        <taxon>Pseudomonadota</taxon>
        <taxon>Alphaproteobacteria</taxon>
        <taxon>Hyphomicrobiales</taxon>
        <taxon>Ahrensiaceae</taxon>
        <taxon>Pseudahrensia</taxon>
    </lineage>
</organism>
<protein>
    <recommendedName>
        <fullName evidence="4">Molybdopterin-guanine dinucleotide biosynthesis protein A</fullName>
    </recommendedName>
</protein>
<accession>A0ABW3FBT3</accession>
<keyword evidence="1" id="KW-0732">Signal</keyword>
<feature type="chain" id="PRO_5045811286" description="Molybdopterin-guanine dinucleotide biosynthesis protein A" evidence="1">
    <location>
        <begin position="23"/>
        <end position="158"/>
    </location>
</feature>
<name>A0ABW3FBT3_9HYPH</name>
<evidence type="ECO:0000313" key="2">
    <source>
        <dbReference type="EMBL" id="MFD0915655.1"/>
    </source>
</evidence>
<proteinExistence type="predicted"/>
<dbReference type="RefSeq" id="WP_377211503.1">
    <property type="nucleotide sequence ID" value="NZ_JBHTJV010000003.1"/>
</dbReference>
<keyword evidence="3" id="KW-1185">Reference proteome</keyword>
<evidence type="ECO:0008006" key="4">
    <source>
        <dbReference type="Google" id="ProtNLM"/>
    </source>
</evidence>